<dbReference type="SMART" id="SM00421">
    <property type="entry name" value="HTH_LUXR"/>
    <property type="match status" value="1"/>
</dbReference>
<keyword evidence="5" id="KW-1185">Reference proteome</keyword>
<comment type="caution">
    <text evidence="4">The sequence shown here is derived from an EMBL/GenBank/DDBJ whole genome shotgun (WGS) entry which is preliminary data.</text>
</comment>
<dbReference type="AlphaFoldDB" id="A0A8J2VAL9"/>
<dbReference type="SUPFAM" id="SSF46894">
    <property type="entry name" value="C-terminal effector domain of the bipartite response regulators"/>
    <property type="match status" value="1"/>
</dbReference>
<dbReference type="GO" id="GO:0006355">
    <property type="term" value="P:regulation of DNA-templated transcription"/>
    <property type="evidence" value="ECO:0007669"/>
    <property type="project" value="InterPro"/>
</dbReference>
<dbReference type="Pfam" id="PF07494">
    <property type="entry name" value="Reg_prop"/>
    <property type="match status" value="1"/>
</dbReference>
<dbReference type="InterPro" id="IPR015943">
    <property type="entry name" value="WD40/YVTN_repeat-like_dom_sf"/>
</dbReference>
<evidence type="ECO:0000259" key="3">
    <source>
        <dbReference type="SMART" id="SM00421"/>
    </source>
</evidence>
<feature type="transmembrane region" description="Helical" evidence="2">
    <location>
        <begin position="724"/>
        <end position="749"/>
    </location>
</feature>
<dbReference type="InterPro" id="IPR011123">
    <property type="entry name" value="Y_Y_Y"/>
</dbReference>
<protein>
    <recommendedName>
        <fullName evidence="3">HTH luxR-type domain-containing protein</fullName>
    </recommendedName>
</protein>
<dbReference type="Gene3D" id="1.10.10.10">
    <property type="entry name" value="Winged helix-like DNA-binding domain superfamily/Winged helix DNA-binding domain"/>
    <property type="match status" value="1"/>
</dbReference>
<keyword evidence="2" id="KW-0812">Transmembrane</keyword>
<evidence type="ECO:0000313" key="5">
    <source>
        <dbReference type="Proteomes" id="UP000652231"/>
    </source>
</evidence>
<dbReference type="Pfam" id="PF07495">
    <property type="entry name" value="Y_Y_Y"/>
    <property type="match status" value="1"/>
</dbReference>
<dbReference type="GO" id="GO:0003677">
    <property type="term" value="F:DNA binding"/>
    <property type="evidence" value="ECO:0007669"/>
    <property type="project" value="InterPro"/>
</dbReference>
<dbReference type="Proteomes" id="UP000652231">
    <property type="component" value="Unassembled WGS sequence"/>
</dbReference>
<dbReference type="EMBL" id="BMGK01000007">
    <property type="protein sequence ID" value="GGD95402.1"/>
    <property type="molecule type" value="Genomic_DNA"/>
</dbReference>
<evidence type="ECO:0000256" key="2">
    <source>
        <dbReference type="SAM" id="Phobius"/>
    </source>
</evidence>
<dbReference type="InterPro" id="IPR000792">
    <property type="entry name" value="Tscrpt_reg_LuxR_C"/>
</dbReference>
<keyword evidence="2" id="KW-0472">Membrane</keyword>
<sequence length="928" mass="106524">MLVNNSGVFSQELPPVINFSPQDYQAENQNWSISQGLNSHIYVANSKGLLEFNGDSWNLHPSPNESIIRSVFAFEDKIFTGSYRDFGFWKQKDTGELIYTSLSSSLNLDLGEDEQFWNILNYSNWLLFQSLNSIYIYNTSDNTIEKIEADEGITKIFKIKNDVYLSKPQTGIFKLFNGKPHLVSDHPVFKENLIVNLYETDEKILVQTNSDGIYSLEENPQPFGGSQEGFIKSLNVYSSIQSKNGDLVLGTISQGVVFIDLNGKVKIQITKEQTLSNNTVLSIFEDNSGNIWLGLDNGINCININSPVRIFTDESGELGTVYTSAIFEEKLYLGTNQGLFYKSLQDKESSTFKLVEGSIGQVWSLFVYDNKLFCGHNDGSFIVENFNWKQISTVSGTWCFKNIENNPDLLLQGNYEGISILEKTNGNWQLRNTLPGFNLSSKYIEFLNSKNILIDHEYKGVFKLTFDDNYEKVAKVEQDTTIEKGLHSSIVKSNEDIFYSYEKGIWKYNFENKIFKRDSTLSQLFESSGYSSGKLITTNNGMGLWSFTERSINYMSPAKLNSSLEVISIPISNSTRNAMVGYENILEVDNDIFLFGNAQGYMLLDLKKFKARHKEPLLSINEITAQSINNSPQHLSLTSPASLENQSNNIYFNFSISEFEKLFTSEYQYKLNGLIDEWSPWQQSNEVYFNNLPFGDYEFLVRGRIGDDNLTNTASFSFTIKRPFLLSNAMLLFYCILLIMTIILVHNIYKAYFKKQKRKLELKNQREMALKESENKSILMRLKNEQLKQDIDSKNRELAVSTMSLIKKNEFLNSIKSELLVHSNDNKDIKKVIKIIDKNLDSNDDWKFFEEAFNNADKDFFRKIKAKHLTLTPDDLRLCAYLRLNLSSKEIAPLFNISSKSVEVKRYRLRKKMDLPGDTNLTNYILEI</sequence>
<feature type="domain" description="HTH luxR-type" evidence="3">
    <location>
        <begin position="868"/>
        <end position="925"/>
    </location>
</feature>
<dbReference type="Gene3D" id="2.130.10.10">
    <property type="entry name" value="YVTN repeat-like/Quinoprotein amine dehydrogenase"/>
    <property type="match status" value="1"/>
</dbReference>
<gene>
    <name evidence="4" type="ORF">GCM10011312_18850</name>
</gene>
<keyword evidence="1" id="KW-0597">Phosphoprotein</keyword>
<dbReference type="RefSeq" id="WP_229741418.1">
    <property type="nucleotide sequence ID" value="NZ_BMGK01000007.1"/>
</dbReference>
<reference evidence="4" key="2">
    <citation type="submission" date="2020-09" db="EMBL/GenBank/DDBJ databases">
        <authorList>
            <person name="Sun Q."/>
            <person name="Zhou Y."/>
        </authorList>
    </citation>
    <scope>NUCLEOTIDE SEQUENCE</scope>
    <source>
        <strain evidence="4">CGMCC 1.12924</strain>
    </source>
</reference>
<accession>A0A8J2VAL9</accession>
<dbReference type="InterPro" id="IPR036388">
    <property type="entry name" value="WH-like_DNA-bd_sf"/>
</dbReference>
<evidence type="ECO:0000313" key="4">
    <source>
        <dbReference type="EMBL" id="GGD95402.1"/>
    </source>
</evidence>
<dbReference type="Gene3D" id="2.60.40.10">
    <property type="entry name" value="Immunoglobulins"/>
    <property type="match status" value="1"/>
</dbReference>
<dbReference type="PANTHER" id="PTHR43547:SF2">
    <property type="entry name" value="HYBRID SIGNAL TRANSDUCTION HISTIDINE KINASE C"/>
    <property type="match status" value="1"/>
</dbReference>
<organism evidence="4 5">
    <name type="scientific">Planktosalinus lacus</name>
    <dbReference type="NCBI Taxonomy" id="1526573"/>
    <lineage>
        <taxon>Bacteria</taxon>
        <taxon>Pseudomonadati</taxon>
        <taxon>Bacteroidota</taxon>
        <taxon>Flavobacteriia</taxon>
        <taxon>Flavobacteriales</taxon>
        <taxon>Flavobacteriaceae</taxon>
        <taxon>Planktosalinus</taxon>
    </lineage>
</organism>
<evidence type="ECO:0000256" key="1">
    <source>
        <dbReference type="ARBA" id="ARBA00022553"/>
    </source>
</evidence>
<dbReference type="InterPro" id="IPR013783">
    <property type="entry name" value="Ig-like_fold"/>
</dbReference>
<dbReference type="PANTHER" id="PTHR43547">
    <property type="entry name" value="TWO-COMPONENT HISTIDINE KINASE"/>
    <property type="match status" value="1"/>
</dbReference>
<keyword evidence="2" id="KW-1133">Transmembrane helix</keyword>
<proteinExistence type="predicted"/>
<dbReference type="InterPro" id="IPR011110">
    <property type="entry name" value="Reg_prop"/>
</dbReference>
<dbReference type="GO" id="GO:0000155">
    <property type="term" value="F:phosphorelay sensor kinase activity"/>
    <property type="evidence" value="ECO:0007669"/>
    <property type="project" value="TreeGrafter"/>
</dbReference>
<reference evidence="4" key="1">
    <citation type="journal article" date="2014" name="Int. J. Syst. Evol. Microbiol.">
        <title>Complete genome sequence of Corynebacterium casei LMG S-19264T (=DSM 44701T), isolated from a smear-ripened cheese.</title>
        <authorList>
            <consortium name="US DOE Joint Genome Institute (JGI-PGF)"/>
            <person name="Walter F."/>
            <person name="Albersmeier A."/>
            <person name="Kalinowski J."/>
            <person name="Ruckert C."/>
        </authorList>
    </citation>
    <scope>NUCLEOTIDE SEQUENCE</scope>
    <source>
        <strain evidence="4">CGMCC 1.12924</strain>
    </source>
</reference>
<dbReference type="InterPro" id="IPR011047">
    <property type="entry name" value="Quinoprotein_ADH-like_sf"/>
</dbReference>
<name>A0A8J2VAL9_9FLAO</name>
<dbReference type="SUPFAM" id="SSF50998">
    <property type="entry name" value="Quinoprotein alcohol dehydrogenase-like"/>
    <property type="match status" value="1"/>
</dbReference>
<dbReference type="InterPro" id="IPR016032">
    <property type="entry name" value="Sig_transdc_resp-reg_C-effctor"/>
</dbReference>